<evidence type="ECO:0000256" key="1">
    <source>
        <dbReference type="ARBA" id="ARBA00001974"/>
    </source>
</evidence>
<keyword evidence="4" id="KW-0285">Flavoprotein</keyword>
<evidence type="ECO:0000256" key="4">
    <source>
        <dbReference type="ARBA" id="ARBA00022630"/>
    </source>
</evidence>
<comment type="pathway">
    <text evidence="2">Secondary metabolite biosynthesis.</text>
</comment>
<gene>
    <name evidence="8" type="ORF">SUNI508_10929</name>
</gene>
<dbReference type="SUPFAM" id="SSF51905">
    <property type="entry name" value="FAD/NAD(P)-binding domain"/>
    <property type="match status" value="1"/>
</dbReference>
<comment type="caution">
    <text evidence="8">The sequence shown here is derived from an EMBL/GenBank/DDBJ whole genome shotgun (WGS) entry which is preliminary data.</text>
</comment>
<dbReference type="InterPro" id="IPR002938">
    <property type="entry name" value="FAD-bd"/>
</dbReference>
<evidence type="ECO:0000313" key="9">
    <source>
        <dbReference type="Proteomes" id="UP001408356"/>
    </source>
</evidence>
<evidence type="ECO:0000256" key="3">
    <source>
        <dbReference type="ARBA" id="ARBA00007992"/>
    </source>
</evidence>
<dbReference type="InterPro" id="IPR036188">
    <property type="entry name" value="FAD/NAD-bd_sf"/>
</dbReference>
<dbReference type="Pfam" id="PF01494">
    <property type="entry name" value="FAD_binding_3"/>
    <property type="match status" value="1"/>
</dbReference>
<evidence type="ECO:0000256" key="2">
    <source>
        <dbReference type="ARBA" id="ARBA00005179"/>
    </source>
</evidence>
<keyword evidence="6" id="KW-0560">Oxidoreductase</keyword>
<protein>
    <submittedName>
        <fullName evidence="8">FAD/NAD(P)-binding domain-containing protein</fullName>
    </submittedName>
</protein>
<evidence type="ECO:0000256" key="5">
    <source>
        <dbReference type="ARBA" id="ARBA00022827"/>
    </source>
</evidence>
<reference evidence="8 9" key="1">
    <citation type="journal article" date="2024" name="J. Plant Pathol.">
        <title>Sequence and assembly of the genome of Seiridium unicorne, isolate CBS 538.82, causal agent of cypress canker disease.</title>
        <authorList>
            <person name="Scali E."/>
            <person name="Rocca G.D."/>
            <person name="Danti R."/>
            <person name="Garbelotto M."/>
            <person name="Barberini S."/>
            <person name="Baroncelli R."/>
            <person name="Emiliani G."/>
        </authorList>
    </citation>
    <scope>NUCLEOTIDE SEQUENCE [LARGE SCALE GENOMIC DNA]</scope>
    <source>
        <strain evidence="8 9">BM-138-508</strain>
    </source>
</reference>
<accession>A0ABR2UJU4</accession>
<evidence type="ECO:0000256" key="6">
    <source>
        <dbReference type="ARBA" id="ARBA00023002"/>
    </source>
</evidence>
<dbReference type="Gene3D" id="3.50.50.60">
    <property type="entry name" value="FAD/NAD(P)-binding domain"/>
    <property type="match status" value="1"/>
</dbReference>
<organism evidence="8 9">
    <name type="scientific">Seiridium unicorne</name>
    <dbReference type="NCBI Taxonomy" id="138068"/>
    <lineage>
        <taxon>Eukaryota</taxon>
        <taxon>Fungi</taxon>
        <taxon>Dikarya</taxon>
        <taxon>Ascomycota</taxon>
        <taxon>Pezizomycotina</taxon>
        <taxon>Sordariomycetes</taxon>
        <taxon>Xylariomycetidae</taxon>
        <taxon>Amphisphaeriales</taxon>
        <taxon>Sporocadaceae</taxon>
        <taxon>Seiridium</taxon>
    </lineage>
</organism>
<keyword evidence="5" id="KW-0274">FAD</keyword>
<dbReference type="Proteomes" id="UP001408356">
    <property type="component" value="Unassembled WGS sequence"/>
</dbReference>
<feature type="domain" description="FAD-binding" evidence="7">
    <location>
        <begin position="5"/>
        <end position="367"/>
    </location>
</feature>
<proteinExistence type="inferred from homology"/>
<dbReference type="InterPro" id="IPR050562">
    <property type="entry name" value="FAD_mOase_fung"/>
</dbReference>
<comment type="cofactor">
    <cofactor evidence="1">
        <name>FAD</name>
        <dbReference type="ChEBI" id="CHEBI:57692"/>
    </cofactor>
</comment>
<sequence>MPFRIIVVGGGVTGLTASLCFQKAGIDHVVLERRDVVAPDEGASIAIYPHGARVLQQLGCLEAAKNACVPCDRWIVRMPDGKKIMDSGYFRYLEENHGSGMLLLERREFLQILYDGLPDKSHIRTSSPVKDIRHFADRVEVTLSNGEVEMGDMVLGCDGVHSVVRALMWDHANKSVPGLITVREKTAYKTRWKSLIGMAPAVPELGERDLTVVYNPSHSFLALAQPEKVFFFFIVRVDEPYTWPHRARYTDQDAEALAGSLAQHAVSNSLTFGELWKRRVRGGLVSLEEGVLDHWHHGRIVLAGDSAHKVTPSIALGGNSGMESVIVLCNHLCRAIGAESKPSAATLTKVFDDYQAERHERMMRIMELSSLTTKVQAWDGWWHKFLATWVLPLQPDRALADQIGEIIRTAPSLDIADGTSKFPSGRLPWNNEEATTAGLALEHVQGDKRNGLRSLLLPSFGAAAGFLVLWQGIRMALTPGSVLAASERIGSVVSTALPR</sequence>
<dbReference type="PANTHER" id="PTHR47356:SF2">
    <property type="entry name" value="FAD-BINDING DOMAIN-CONTAINING PROTEIN-RELATED"/>
    <property type="match status" value="1"/>
</dbReference>
<name>A0ABR2UJU4_9PEZI</name>
<dbReference type="EMBL" id="JARVKF010000422">
    <property type="protein sequence ID" value="KAK9414811.1"/>
    <property type="molecule type" value="Genomic_DNA"/>
</dbReference>
<dbReference type="PRINTS" id="PR00420">
    <property type="entry name" value="RNGMNOXGNASE"/>
</dbReference>
<dbReference type="PANTHER" id="PTHR47356">
    <property type="entry name" value="FAD-DEPENDENT MONOOXYGENASE ASQG-RELATED"/>
    <property type="match status" value="1"/>
</dbReference>
<keyword evidence="9" id="KW-1185">Reference proteome</keyword>
<evidence type="ECO:0000259" key="7">
    <source>
        <dbReference type="Pfam" id="PF01494"/>
    </source>
</evidence>
<evidence type="ECO:0000313" key="8">
    <source>
        <dbReference type="EMBL" id="KAK9414811.1"/>
    </source>
</evidence>
<comment type="similarity">
    <text evidence="3">Belongs to the paxM FAD-dependent monooxygenase family.</text>
</comment>